<organism evidence="3">
    <name type="scientific">Coccidioides posadasii (strain RMSCC 757 / Silveira)</name>
    <name type="common">Valley fever fungus</name>
    <dbReference type="NCBI Taxonomy" id="443226"/>
    <lineage>
        <taxon>Eukaryota</taxon>
        <taxon>Fungi</taxon>
        <taxon>Dikarya</taxon>
        <taxon>Ascomycota</taxon>
        <taxon>Pezizomycotina</taxon>
        <taxon>Eurotiomycetes</taxon>
        <taxon>Eurotiomycetidae</taxon>
        <taxon>Onygenales</taxon>
        <taxon>Onygenaceae</taxon>
        <taxon>Coccidioides</taxon>
    </lineage>
</organism>
<reference evidence="3" key="1">
    <citation type="journal article" date="2010" name="Genome Res.">
        <title>Population genomic sequencing of Coccidioides fungi reveals recent hybridization and transposon control.</title>
        <authorList>
            <person name="Neafsey D.E."/>
            <person name="Barker B.M."/>
            <person name="Sharpton T.J."/>
            <person name="Stajich J.E."/>
            <person name="Park D.J."/>
            <person name="Whiston E."/>
            <person name="Hung C.-Y."/>
            <person name="McMahan C."/>
            <person name="White J."/>
            <person name="Sykes S."/>
            <person name="Heiman D."/>
            <person name="Young S."/>
            <person name="Zeng Q."/>
            <person name="Abouelleil A."/>
            <person name="Aftuck L."/>
            <person name="Bessette D."/>
            <person name="Brown A."/>
            <person name="FitzGerald M."/>
            <person name="Lui A."/>
            <person name="Macdonald J.P."/>
            <person name="Priest M."/>
            <person name="Orbach M.J."/>
            <person name="Galgiani J.N."/>
            <person name="Kirkland T.N."/>
            <person name="Cole G.T."/>
            <person name="Birren B.W."/>
            <person name="Henn M.R."/>
            <person name="Taylor J.W."/>
            <person name="Rounsley S.D."/>
        </authorList>
    </citation>
    <scope>NUCLEOTIDE SEQUENCE [LARGE SCALE GENOMIC DNA]</scope>
    <source>
        <strain evidence="3">RMSCC 757 / Silveira</strain>
    </source>
</reference>
<dbReference type="HOGENOM" id="CLU_1194792_0_0_1"/>
<reference evidence="3" key="2">
    <citation type="submission" date="2010-03" db="EMBL/GenBank/DDBJ databases">
        <title>The genome sequence of Coccidioides posadasii strain Silveira.</title>
        <authorList>
            <consortium name="The Broad Institute Genome Sequencing Center for Infectious Disease"/>
            <person name="Neafsey D."/>
            <person name="Orbach M."/>
            <person name="Henn M.R."/>
            <person name="Cole G.T."/>
            <person name="Galgiani J."/>
            <person name="Gardner M.J."/>
            <person name="Kirkland T.N."/>
            <person name="Taylor J.W."/>
            <person name="Young S.K."/>
            <person name="Zeng Q."/>
            <person name="Koehrsen M."/>
            <person name="Alvarado L."/>
            <person name="Berlin A."/>
            <person name="Borenstein D."/>
            <person name="Chapman S.B."/>
            <person name="Chen Z."/>
            <person name="Engels R."/>
            <person name="Freedman E."/>
            <person name="Gellesch M."/>
            <person name="Goldberg J."/>
            <person name="Griggs A."/>
            <person name="Gujja S."/>
            <person name="Heilman E."/>
            <person name="Heiman D."/>
            <person name="Howarth C."/>
            <person name="Jen D."/>
            <person name="Larson L."/>
            <person name="Mehta T."/>
            <person name="Neiman D."/>
            <person name="Park D."/>
            <person name="Pearson M."/>
            <person name="Richards J."/>
            <person name="Roberts A."/>
            <person name="Saif S."/>
            <person name="Shea T."/>
            <person name="Shenoy N."/>
            <person name="Sisk P."/>
            <person name="Stolte C."/>
            <person name="Sykes S."/>
            <person name="Walk T."/>
            <person name="White J."/>
            <person name="Yandava C."/>
            <person name="Haas B."/>
            <person name="Nusbaum C."/>
            <person name="Birren B."/>
        </authorList>
    </citation>
    <scope>NUCLEOTIDE SEQUENCE [LARGE SCALE GENOMIC DNA]</scope>
    <source>
        <strain evidence="3">RMSCC 757 / Silveira</strain>
    </source>
</reference>
<dbReference type="Proteomes" id="UP000002497">
    <property type="component" value="Unassembled WGS sequence"/>
</dbReference>
<evidence type="ECO:0000313" key="3">
    <source>
        <dbReference type="Proteomes" id="UP000002497"/>
    </source>
</evidence>
<feature type="region of interest" description="Disordered" evidence="1">
    <location>
        <begin position="29"/>
        <end position="57"/>
    </location>
</feature>
<protein>
    <submittedName>
        <fullName evidence="2">Uncharacterized protein</fullName>
    </submittedName>
</protein>
<keyword evidence="3" id="KW-1185">Reference proteome</keyword>
<dbReference type="EMBL" id="GL636486">
    <property type="protein sequence ID" value="EFW22871.1"/>
    <property type="molecule type" value="Genomic_DNA"/>
</dbReference>
<proteinExistence type="predicted"/>
<evidence type="ECO:0000313" key="2">
    <source>
        <dbReference type="EMBL" id="EFW22871.1"/>
    </source>
</evidence>
<sequence length="232" mass="25445">MILPRNRYISASPIQASLPLRQQYRYRPYGGLSDQSHKQATTQGQPHDVVVRGARRPSTRSARGIAASAVCRWVSPFQERELSLGFMSRVEFSGISPSRGPCGRPNYSKFFGEKSLQRQAKFRNPPKSSLGSSSSLLGVTRDLENAVLVFPAALFSLCLTTETDWTLRTASAATHPSGGSAGNSIPLALYTEPGRELQRAPSALGCPSGSFFIHTNLFRQGIQKQEEMRISQ</sequence>
<accession>E9CT61</accession>
<name>E9CT61_COCPS</name>
<gene>
    <name evidence="2" type="ORF">CPSG_00770</name>
</gene>
<evidence type="ECO:0000256" key="1">
    <source>
        <dbReference type="SAM" id="MobiDB-lite"/>
    </source>
</evidence>
<dbReference type="AlphaFoldDB" id="E9CT61"/>
<dbReference type="VEuPathDB" id="FungiDB:CPSG_00770"/>